<dbReference type="Proteomes" id="UP000605846">
    <property type="component" value="Unassembled WGS sequence"/>
</dbReference>
<dbReference type="InterPro" id="IPR050216">
    <property type="entry name" value="LRR_domain-containing"/>
</dbReference>
<protein>
    <recommendedName>
        <fullName evidence="6">Leucine-rich repeat-containing protein 40</fullName>
    </recommendedName>
</protein>
<dbReference type="Gene3D" id="3.80.10.10">
    <property type="entry name" value="Ribonuclease Inhibitor"/>
    <property type="match status" value="3"/>
</dbReference>
<evidence type="ECO:0000313" key="5">
    <source>
        <dbReference type="Proteomes" id="UP000605846"/>
    </source>
</evidence>
<name>A0A8H7ETL2_9FUNG</name>
<reference evidence="4" key="1">
    <citation type="submission" date="2020-01" db="EMBL/GenBank/DDBJ databases">
        <title>Genome Sequencing of Three Apophysomyces-Like Fungal Strains Confirms a Novel Fungal Genus in the Mucoromycota with divergent Burkholderia-like Endosymbiotic Bacteria.</title>
        <authorList>
            <person name="Stajich J.E."/>
            <person name="Macias A.M."/>
            <person name="Carter-House D."/>
            <person name="Lovett B."/>
            <person name="Kasson L.R."/>
            <person name="Berry K."/>
            <person name="Grigoriev I."/>
            <person name="Chang Y."/>
            <person name="Spatafora J."/>
            <person name="Kasson M.T."/>
        </authorList>
    </citation>
    <scope>NUCLEOTIDE SEQUENCE</scope>
    <source>
        <strain evidence="4">NRRL A-21654</strain>
    </source>
</reference>
<dbReference type="PANTHER" id="PTHR48051">
    <property type="match status" value="1"/>
</dbReference>
<sequence>MSTRRSIAQPRPTKASLLRTGGQQAKPTNEAVTTTKSEAEGQKSTTASSPRSRASEGVRAFMAQQRARKAELQKTNTNEEETPRPRSARVMTGAERYTDGPDANRNAAFGQDEPQTNRKLQTIIRQAKSSGKLNISSRGLDKIPEEVLAMYHVDPNSIVVDFSSSGDAWYDYVELTKFIATDNAITEIDERLGEEFGALTLLDIRSNQLRDLPSTLARLRNLTVLHFSHNQFEKIPDVLCEMPQIKHLDFAHNQIASLPSAIGQLQSLEVLHVEHNQICSLPDNMGNLRLLRKLYLTDNKLTELPVSIGQCQKLDELFVDQNKLKLLFPVSQGLTGLPCLSRLDARQNNINRLTDHESSSDEALIQFPKLKELMLSHNKLAKSKLTELKACPELQTLDISWNGFEDLPDAILSLQQLQRLDIGSNHLKYIRADLCQLPNLSVINWEGNTLRSISKTTTTAALLEMLRQNLTLEEKEQPNEETIDGNSSTNHNENISKLTVTDKAEVPQQQATKVVKVLQLAGMKLNELTEETLRKEGVSPATVQLDRNELTRVPSSLSLFAETLVNLNLEHNQITEFSINFGSVFGSLKTLNLSNNRITTIITEGSQDSFFPQLTELNLNYNKLVHVPEDLPTHFPSMRILRLSNNRLDKIHASSFQNLEVLDLANNDIGYLPPEIGLITTIRELPLYGNRFRVPRPNILDQGTPAVLEFLRRRVG</sequence>
<keyword evidence="2" id="KW-0677">Repeat</keyword>
<dbReference type="OrthoDB" id="660555at2759"/>
<dbReference type="PROSITE" id="PS51450">
    <property type="entry name" value="LRR"/>
    <property type="match status" value="3"/>
</dbReference>
<feature type="region of interest" description="Disordered" evidence="3">
    <location>
        <begin position="471"/>
        <end position="493"/>
    </location>
</feature>
<dbReference type="PANTHER" id="PTHR48051:SF1">
    <property type="entry name" value="RAS SUPPRESSOR PROTEIN 1"/>
    <property type="match status" value="1"/>
</dbReference>
<dbReference type="EMBL" id="JABAYA010000010">
    <property type="protein sequence ID" value="KAF7731379.1"/>
    <property type="molecule type" value="Genomic_DNA"/>
</dbReference>
<dbReference type="InterPro" id="IPR032675">
    <property type="entry name" value="LRR_dom_sf"/>
</dbReference>
<feature type="region of interest" description="Disordered" evidence="3">
    <location>
        <begin position="1"/>
        <end position="118"/>
    </location>
</feature>
<comment type="caution">
    <text evidence="4">The sequence shown here is derived from an EMBL/GenBank/DDBJ whole genome shotgun (WGS) entry which is preliminary data.</text>
</comment>
<dbReference type="Pfam" id="PF00560">
    <property type="entry name" value="LRR_1"/>
    <property type="match status" value="1"/>
</dbReference>
<dbReference type="SMART" id="SM00364">
    <property type="entry name" value="LRR_BAC"/>
    <property type="match status" value="8"/>
</dbReference>
<feature type="compositionally biased region" description="Polar residues" evidence="3">
    <location>
        <begin position="484"/>
        <end position="493"/>
    </location>
</feature>
<dbReference type="InterPro" id="IPR003591">
    <property type="entry name" value="Leu-rich_rpt_typical-subtyp"/>
</dbReference>
<dbReference type="GO" id="GO:0005737">
    <property type="term" value="C:cytoplasm"/>
    <property type="evidence" value="ECO:0007669"/>
    <property type="project" value="TreeGrafter"/>
</dbReference>
<proteinExistence type="predicted"/>
<accession>A0A8H7ETL2</accession>
<evidence type="ECO:0000313" key="4">
    <source>
        <dbReference type="EMBL" id="KAF7731379.1"/>
    </source>
</evidence>
<evidence type="ECO:0008006" key="6">
    <source>
        <dbReference type="Google" id="ProtNLM"/>
    </source>
</evidence>
<organism evidence="4 5">
    <name type="scientific">Apophysomyces ossiformis</name>
    <dbReference type="NCBI Taxonomy" id="679940"/>
    <lineage>
        <taxon>Eukaryota</taxon>
        <taxon>Fungi</taxon>
        <taxon>Fungi incertae sedis</taxon>
        <taxon>Mucoromycota</taxon>
        <taxon>Mucoromycotina</taxon>
        <taxon>Mucoromycetes</taxon>
        <taxon>Mucorales</taxon>
        <taxon>Mucorineae</taxon>
        <taxon>Mucoraceae</taxon>
        <taxon>Apophysomyces</taxon>
    </lineage>
</organism>
<gene>
    <name evidence="4" type="ORF">EC973_000187</name>
</gene>
<dbReference type="InterPro" id="IPR001611">
    <property type="entry name" value="Leu-rich_rpt"/>
</dbReference>
<keyword evidence="1" id="KW-0433">Leucine-rich repeat</keyword>
<dbReference type="AlphaFoldDB" id="A0A8H7ETL2"/>
<keyword evidence="5" id="KW-1185">Reference proteome</keyword>
<evidence type="ECO:0000256" key="1">
    <source>
        <dbReference type="ARBA" id="ARBA00022614"/>
    </source>
</evidence>
<feature type="compositionally biased region" description="Polar residues" evidence="3">
    <location>
        <begin position="21"/>
        <end position="36"/>
    </location>
</feature>
<dbReference type="SMART" id="SM00369">
    <property type="entry name" value="LRR_TYP"/>
    <property type="match status" value="13"/>
</dbReference>
<dbReference type="Pfam" id="PF13855">
    <property type="entry name" value="LRR_8"/>
    <property type="match status" value="3"/>
</dbReference>
<evidence type="ECO:0000256" key="3">
    <source>
        <dbReference type="SAM" id="MobiDB-lite"/>
    </source>
</evidence>
<dbReference type="SUPFAM" id="SSF52058">
    <property type="entry name" value="L domain-like"/>
    <property type="match status" value="2"/>
</dbReference>
<evidence type="ECO:0000256" key="2">
    <source>
        <dbReference type="ARBA" id="ARBA00022737"/>
    </source>
</evidence>